<feature type="transmembrane region" description="Helical" evidence="4">
    <location>
        <begin position="183"/>
        <end position="205"/>
    </location>
</feature>
<keyword evidence="4" id="KW-0812">Transmembrane</keyword>
<reference evidence="6 7" key="1">
    <citation type="submission" date="2018-06" db="EMBL/GenBank/DDBJ databases">
        <title>Genomic Encyclopedia of Archaeal and Bacterial Type Strains, Phase II (KMG-II): from individual species to whole genera.</title>
        <authorList>
            <person name="Goeker M."/>
        </authorList>
    </citation>
    <scope>NUCLEOTIDE SEQUENCE [LARGE SCALE GENOMIC DNA]</scope>
    <source>
        <strain evidence="6 7">DSM 23857</strain>
    </source>
</reference>
<dbReference type="PROSITE" id="PS01124">
    <property type="entry name" value="HTH_ARAC_FAMILY_2"/>
    <property type="match status" value="1"/>
</dbReference>
<dbReference type="SUPFAM" id="SSF46689">
    <property type="entry name" value="Homeodomain-like"/>
    <property type="match status" value="1"/>
</dbReference>
<dbReference type="Proteomes" id="UP000249547">
    <property type="component" value="Unassembled WGS sequence"/>
</dbReference>
<dbReference type="SMART" id="SM00342">
    <property type="entry name" value="HTH_ARAC"/>
    <property type="match status" value="1"/>
</dbReference>
<protein>
    <submittedName>
        <fullName evidence="6">AraC-like DNA-binding protein</fullName>
    </submittedName>
</protein>
<sequence>MSLDVFSLLVLLGAVQGLALSLYLFFSKPTNRLQQYSLAGMMLILSYNGFETVNWSAHINSNLFYWFTFVSIFGIGPCFYLYILSFSEPQPSKQLRWLFFPVGLNFMLRLALIAYLFYFVKVNANGVHPLVLDDWYSIIAEPLSVVYFIVFVWLSRRALLRYYESRAGILPEIFTTTYKWLRALWVCMLILGIIWPVTIIAPYTWKIPAATQYYLAEILLVFFIYYVAFAGFQRTKVIVVKEQKQASQALEQVSAVDIEKCKAAILRAMQHEKLYRSPELDLSTLSEAIQFPPKTVSAVINQAMQKGFNELINEYRVADMQSMLIDPQMQHLTIASMGYECGFNSQATFQRAFKQIVGCTPKQYIEKERLKAGKE</sequence>
<evidence type="ECO:0000256" key="2">
    <source>
        <dbReference type="ARBA" id="ARBA00023125"/>
    </source>
</evidence>
<keyword evidence="4" id="KW-1133">Transmembrane helix</keyword>
<feature type="transmembrane region" description="Helical" evidence="4">
    <location>
        <begin position="135"/>
        <end position="154"/>
    </location>
</feature>
<dbReference type="RefSeq" id="WP_111600447.1">
    <property type="nucleotide sequence ID" value="NZ_QLLL01000015.1"/>
</dbReference>
<dbReference type="PANTHER" id="PTHR43280">
    <property type="entry name" value="ARAC-FAMILY TRANSCRIPTIONAL REGULATOR"/>
    <property type="match status" value="1"/>
</dbReference>
<dbReference type="GO" id="GO:0003700">
    <property type="term" value="F:DNA-binding transcription factor activity"/>
    <property type="evidence" value="ECO:0007669"/>
    <property type="project" value="InterPro"/>
</dbReference>
<dbReference type="EMBL" id="QLLL01000015">
    <property type="protein sequence ID" value="RAI97566.1"/>
    <property type="molecule type" value="Genomic_DNA"/>
</dbReference>
<gene>
    <name evidence="6" type="ORF">LX64_05074</name>
</gene>
<accession>A0A327Q6U4</accession>
<keyword evidence="1" id="KW-0805">Transcription regulation</keyword>
<dbReference type="GO" id="GO:0043565">
    <property type="term" value="F:sequence-specific DNA binding"/>
    <property type="evidence" value="ECO:0007669"/>
    <property type="project" value="InterPro"/>
</dbReference>
<keyword evidence="4" id="KW-0472">Membrane</keyword>
<proteinExistence type="predicted"/>
<dbReference type="OrthoDB" id="5492415at2"/>
<feature type="transmembrane region" description="Helical" evidence="4">
    <location>
        <begin position="97"/>
        <end position="120"/>
    </location>
</feature>
<dbReference type="InterPro" id="IPR009057">
    <property type="entry name" value="Homeodomain-like_sf"/>
</dbReference>
<feature type="transmembrane region" description="Helical" evidence="4">
    <location>
        <begin position="211"/>
        <end position="232"/>
    </location>
</feature>
<keyword evidence="7" id="KW-1185">Reference proteome</keyword>
<organism evidence="6 7">
    <name type="scientific">Chitinophaga skermanii</name>
    <dbReference type="NCBI Taxonomy" id="331697"/>
    <lineage>
        <taxon>Bacteria</taxon>
        <taxon>Pseudomonadati</taxon>
        <taxon>Bacteroidota</taxon>
        <taxon>Chitinophagia</taxon>
        <taxon>Chitinophagales</taxon>
        <taxon>Chitinophagaceae</taxon>
        <taxon>Chitinophaga</taxon>
    </lineage>
</organism>
<evidence type="ECO:0000256" key="4">
    <source>
        <dbReference type="SAM" id="Phobius"/>
    </source>
</evidence>
<feature type="domain" description="HTH araC/xylS-type" evidence="5">
    <location>
        <begin position="264"/>
        <end position="367"/>
    </location>
</feature>
<feature type="transmembrane region" description="Helical" evidence="4">
    <location>
        <begin position="6"/>
        <end position="26"/>
    </location>
</feature>
<feature type="transmembrane region" description="Helical" evidence="4">
    <location>
        <begin position="38"/>
        <end position="57"/>
    </location>
</feature>
<feature type="transmembrane region" description="Helical" evidence="4">
    <location>
        <begin position="63"/>
        <end position="85"/>
    </location>
</feature>
<keyword evidence="3" id="KW-0804">Transcription</keyword>
<keyword evidence="2 6" id="KW-0238">DNA-binding</keyword>
<evidence type="ECO:0000256" key="1">
    <source>
        <dbReference type="ARBA" id="ARBA00023015"/>
    </source>
</evidence>
<dbReference type="AlphaFoldDB" id="A0A327Q6U4"/>
<comment type="caution">
    <text evidence="6">The sequence shown here is derived from an EMBL/GenBank/DDBJ whole genome shotgun (WGS) entry which is preliminary data.</text>
</comment>
<evidence type="ECO:0000256" key="3">
    <source>
        <dbReference type="ARBA" id="ARBA00023163"/>
    </source>
</evidence>
<name>A0A327Q6U4_9BACT</name>
<dbReference type="Gene3D" id="1.10.10.60">
    <property type="entry name" value="Homeodomain-like"/>
    <property type="match status" value="1"/>
</dbReference>
<dbReference type="PANTHER" id="PTHR43280:SF29">
    <property type="entry name" value="ARAC-FAMILY TRANSCRIPTIONAL REGULATOR"/>
    <property type="match status" value="1"/>
</dbReference>
<evidence type="ECO:0000259" key="5">
    <source>
        <dbReference type="PROSITE" id="PS01124"/>
    </source>
</evidence>
<evidence type="ECO:0000313" key="7">
    <source>
        <dbReference type="Proteomes" id="UP000249547"/>
    </source>
</evidence>
<dbReference type="Pfam" id="PF12833">
    <property type="entry name" value="HTH_18"/>
    <property type="match status" value="1"/>
</dbReference>
<dbReference type="InterPro" id="IPR018060">
    <property type="entry name" value="HTH_AraC"/>
</dbReference>
<evidence type="ECO:0000313" key="6">
    <source>
        <dbReference type="EMBL" id="RAI97566.1"/>
    </source>
</evidence>